<dbReference type="Gene3D" id="1.25.40.20">
    <property type="entry name" value="Ankyrin repeat-containing domain"/>
    <property type="match status" value="1"/>
</dbReference>
<dbReference type="InterPro" id="IPR050745">
    <property type="entry name" value="Multifunctional_regulatory"/>
</dbReference>
<dbReference type="EMBL" id="CAJGYM010000008">
    <property type="protein sequence ID" value="CAD6188583.1"/>
    <property type="molecule type" value="Genomic_DNA"/>
</dbReference>
<dbReference type="PROSITE" id="PS50088">
    <property type="entry name" value="ANK_REPEAT"/>
    <property type="match status" value="2"/>
</dbReference>
<comment type="caution">
    <text evidence="4">The sequence shown here is derived from an EMBL/GenBank/DDBJ whole genome shotgun (WGS) entry which is preliminary data.</text>
</comment>
<keyword evidence="5" id="KW-1185">Reference proteome</keyword>
<dbReference type="InterPro" id="IPR002110">
    <property type="entry name" value="Ankyrin_rpt"/>
</dbReference>
<dbReference type="PROSITE" id="PS50297">
    <property type="entry name" value="ANK_REP_REGION"/>
    <property type="match status" value="2"/>
</dbReference>
<dbReference type="SUPFAM" id="SSF48403">
    <property type="entry name" value="Ankyrin repeat"/>
    <property type="match status" value="1"/>
</dbReference>
<name>A0A8S1H035_9PELO</name>
<dbReference type="PANTHER" id="PTHR24189:SF73">
    <property type="entry name" value="ANKYRIN REPEAT AND SOCS BOX-CONTAINING 15B"/>
    <property type="match status" value="1"/>
</dbReference>
<gene>
    <name evidence="4" type="ORF">CAUJ_LOCUS4502</name>
</gene>
<keyword evidence="1" id="KW-0677">Repeat</keyword>
<protein>
    <recommendedName>
        <fullName evidence="6">Ankyrin repeat domain-containing protein</fullName>
    </recommendedName>
</protein>
<dbReference type="PRINTS" id="PR01415">
    <property type="entry name" value="ANKYRIN"/>
</dbReference>
<dbReference type="Pfam" id="PF12796">
    <property type="entry name" value="Ank_2"/>
    <property type="match status" value="1"/>
</dbReference>
<evidence type="ECO:0000256" key="2">
    <source>
        <dbReference type="ARBA" id="ARBA00023043"/>
    </source>
</evidence>
<sequence length="221" mass="24363">MADMKDIQEEGEGMNLGFTKELIDEIRDRKEANPGMFVSAWQEDEEGVDEKDLDDPVEKFLTAAEEGKLEELAEMFAAEPSFVQAADRDGYTALHRAAYNNNLQIIDFLVSHGSNTEARTNSGWTPLLSAANWANFEAVGRLISKGADVNALSEGHLSALHLAVNSSCEDPENIFHTVRYLLEAPGINATVVSGAGDTPLDLARRNNGQIYHLIREFLDRP</sequence>
<keyword evidence="2 3" id="KW-0040">ANK repeat</keyword>
<evidence type="ECO:0000256" key="1">
    <source>
        <dbReference type="ARBA" id="ARBA00022737"/>
    </source>
</evidence>
<organism evidence="4 5">
    <name type="scientific">Caenorhabditis auriculariae</name>
    <dbReference type="NCBI Taxonomy" id="2777116"/>
    <lineage>
        <taxon>Eukaryota</taxon>
        <taxon>Metazoa</taxon>
        <taxon>Ecdysozoa</taxon>
        <taxon>Nematoda</taxon>
        <taxon>Chromadorea</taxon>
        <taxon>Rhabditida</taxon>
        <taxon>Rhabditina</taxon>
        <taxon>Rhabditomorpha</taxon>
        <taxon>Rhabditoidea</taxon>
        <taxon>Rhabditidae</taxon>
        <taxon>Peloderinae</taxon>
        <taxon>Caenorhabditis</taxon>
    </lineage>
</organism>
<dbReference type="Proteomes" id="UP000835052">
    <property type="component" value="Unassembled WGS sequence"/>
</dbReference>
<evidence type="ECO:0000313" key="4">
    <source>
        <dbReference type="EMBL" id="CAD6188583.1"/>
    </source>
</evidence>
<reference evidence="4" key="1">
    <citation type="submission" date="2020-10" db="EMBL/GenBank/DDBJ databases">
        <authorList>
            <person name="Kikuchi T."/>
        </authorList>
    </citation>
    <scope>NUCLEOTIDE SEQUENCE</scope>
    <source>
        <strain evidence="4">NKZ352</strain>
    </source>
</reference>
<feature type="repeat" description="ANK" evidence="3">
    <location>
        <begin position="89"/>
        <end position="121"/>
    </location>
</feature>
<evidence type="ECO:0008006" key="6">
    <source>
        <dbReference type="Google" id="ProtNLM"/>
    </source>
</evidence>
<dbReference type="PANTHER" id="PTHR24189">
    <property type="entry name" value="MYOTROPHIN"/>
    <property type="match status" value="1"/>
</dbReference>
<proteinExistence type="predicted"/>
<evidence type="ECO:0000313" key="5">
    <source>
        <dbReference type="Proteomes" id="UP000835052"/>
    </source>
</evidence>
<dbReference type="InterPro" id="IPR036770">
    <property type="entry name" value="Ankyrin_rpt-contain_sf"/>
</dbReference>
<feature type="repeat" description="ANK" evidence="3">
    <location>
        <begin position="122"/>
        <end position="154"/>
    </location>
</feature>
<accession>A0A8S1H035</accession>
<dbReference type="SMART" id="SM00248">
    <property type="entry name" value="ANK"/>
    <property type="match status" value="3"/>
</dbReference>
<dbReference type="OrthoDB" id="19174at2759"/>
<dbReference type="AlphaFoldDB" id="A0A8S1H035"/>
<evidence type="ECO:0000256" key="3">
    <source>
        <dbReference type="PROSITE-ProRule" id="PRU00023"/>
    </source>
</evidence>